<evidence type="ECO:0000313" key="1">
    <source>
        <dbReference type="EMBL" id="MBD2722201.1"/>
    </source>
</evidence>
<proteinExistence type="predicted"/>
<gene>
    <name evidence="1" type="ORF">IC234_08680</name>
</gene>
<name>A0ABR8JTH8_9BACT</name>
<accession>A0ABR8JTH8</accession>
<dbReference type="RefSeq" id="WP_190923496.1">
    <property type="nucleotide sequence ID" value="NZ_JACXAC010000003.1"/>
</dbReference>
<protein>
    <submittedName>
        <fullName evidence="1">Uncharacterized protein</fullName>
    </submittedName>
</protein>
<organism evidence="1 2">
    <name type="scientific">Hymenobacter armeniacus</name>
    <dbReference type="NCBI Taxonomy" id="2771358"/>
    <lineage>
        <taxon>Bacteria</taxon>
        <taxon>Pseudomonadati</taxon>
        <taxon>Bacteroidota</taxon>
        <taxon>Cytophagia</taxon>
        <taxon>Cytophagales</taxon>
        <taxon>Hymenobacteraceae</taxon>
        <taxon>Hymenobacter</taxon>
    </lineage>
</organism>
<dbReference type="EMBL" id="JACXAC010000003">
    <property type="protein sequence ID" value="MBD2722201.1"/>
    <property type="molecule type" value="Genomic_DNA"/>
</dbReference>
<dbReference type="Proteomes" id="UP000606003">
    <property type="component" value="Unassembled WGS sequence"/>
</dbReference>
<keyword evidence="2" id="KW-1185">Reference proteome</keyword>
<reference evidence="1 2" key="1">
    <citation type="submission" date="2020-09" db="EMBL/GenBank/DDBJ databases">
        <authorList>
            <person name="Kim M.K."/>
        </authorList>
    </citation>
    <scope>NUCLEOTIDE SEQUENCE [LARGE SCALE GENOMIC DNA]</scope>
    <source>
        <strain evidence="1 2">BT189</strain>
    </source>
</reference>
<comment type="caution">
    <text evidence="1">The sequence shown here is derived from an EMBL/GenBank/DDBJ whole genome shotgun (WGS) entry which is preliminary data.</text>
</comment>
<evidence type="ECO:0000313" key="2">
    <source>
        <dbReference type="Proteomes" id="UP000606003"/>
    </source>
</evidence>
<sequence>MNTTVLDIKRNNATQRVITAAKQLLKRAKAAGQHTNLTEEDTQYWEGVYFHEAAKYQIHLSEFQDNWGSVLFGLPVEGFEPVRLGDVVMELEKLGVADLVDIEYLEDVFRDLRFRREQQGAIPAPHEDKIFRWLQEQKKKYRKQGPASPPDTGYDWLFEMGLGEVKQRDAANKVLCPPHTWLEIDELAQRVGIIKESKEKKFALTELKKSAVTGFAEAMRAHGMLRGGLSALHKVLGERYGVVVNTDRPTKTRTEYFDITRGFLKGKK</sequence>